<proteinExistence type="predicted"/>
<protein>
    <submittedName>
        <fullName evidence="1">Catalytic domain of family 2 polysaccharide deacetylases</fullName>
    </submittedName>
</protein>
<dbReference type="PANTHER" id="PTHR30105">
    <property type="entry name" value="UNCHARACTERIZED YIBQ-RELATED"/>
    <property type="match status" value="1"/>
</dbReference>
<reference evidence="1 2" key="1">
    <citation type="journal article" date="2019" name="ISME J.">
        <title>Genome analyses of uncultured TG2/ZB3 bacteria in 'Margulisbacteria' specifically attached to ectosymbiotic spirochetes of protists in the termite gut.</title>
        <authorList>
            <person name="Utami Y.D."/>
            <person name="Kuwahara H."/>
            <person name="Igai K."/>
            <person name="Murakami T."/>
            <person name="Sugaya K."/>
            <person name="Morikawa T."/>
            <person name="Nagura Y."/>
            <person name="Yuki M."/>
            <person name="Deevong P."/>
            <person name="Inoue T."/>
            <person name="Kihara K."/>
            <person name="Lo N."/>
            <person name="Yamada A."/>
            <person name="Ohkuma M."/>
            <person name="Hongoh Y."/>
        </authorList>
    </citation>
    <scope>NUCLEOTIDE SEQUENCE [LARGE SCALE GENOMIC DNA]</scope>
    <source>
        <strain evidence="1">NkOx7-01</strain>
    </source>
</reference>
<comment type="caution">
    <text evidence="1">The sequence shown here is derived from an EMBL/GenBank/DDBJ whole genome shotgun (WGS) entry which is preliminary data.</text>
</comment>
<dbReference type="CDD" id="cd10936">
    <property type="entry name" value="CE4_DAC2"/>
    <property type="match status" value="1"/>
</dbReference>
<dbReference type="GO" id="GO:0005975">
    <property type="term" value="P:carbohydrate metabolic process"/>
    <property type="evidence" value="ECO:0007669"/>
    <property type="project" value="InterPro"/>
</dbReference>
<dbReference type="Gene3D" id="3.20.20.370">
    <property type="entry name" value="Glycoside hydrolase/deacetylase"/>
    <property type="match status" value="1"/>
</dbReference>
<keyword evidence="2" id="KW-1185">Reference proteome</keyword>
<dbReference type="SUPFAM" id="SSF88713">
    <property type="entry name" value="Glycoside hydrolase/deacetylase"/>
    <property type="match status" value="1"/>
</dbReference>
<sequence length="249" mass="27393">MAKRLRFAGWILFLILLAIAAAAKPKMAVVIDDVGYSLAEAKALAALEYALTFAVIPAQPYSSASAAAIAASGRHAVLIHMPWTPLGNRQAYPVRIESGYSAENIRQMLDRAFASVPQAAGLNNHQGSILSADAAMMERFMRILSERGENIYFLDSNTTVNSRAQATAWRHGIPAARNNIFLDGTQTEEYIARRFAEAVNIAGRRGAVVAICHSTRPVTKRVLKKLLNKYNEQVDFVLLPEIIQAKERR</sequence>
<dbReference type="EMBL" id="BGZN01000013">
    <property type="protein sequence ID" value="GBR73562.1"/>
    <property type="molecule type" value="Genomic_DNA"/>
</dbReference>
<dbReference type="Pfam" id="PF04748">
    <property type="entry name" value="Polysacc_deac_2"/>
    <property type="match status" value="1"/>
</dbReference>
<evidence type="ECO:0000313" key="2">
    <source>
        <dbReference type="Proteomes" id="UP000269352"/>
    </source>
</evidence>
<dbReference type="InterPro" id="IPR011330">
    <property type="entry name" value="Glyco_hydro/deAcase_b/a-brl"/>
</dbReference>
<accession>A0A388TB39</accession>
<dbReference type="Proteomes" id="UP000269352">
    <property type="component" value="Unassembled WGS sequence"/>
</dbReference>
<name>A0A388TB39_TERA1</name>
<dbReference type="AlphaFoldDB" id="A0A388TB39"/>
<organism evidence="1 2">
    <name type="scientific">Termititenax aidoneus</name>
    <dbReference type="NCBI Taxonomy" id="2218524"/>
    <lineage>
        <taxon>Bacteria</taxon>
        <taxon>Bacillati</taxon>
        <taxon>Candidatus Margulisiibacteriota</taxon>
        <taxon>Candidatus Termititenacia</taxon>
        <taxon>Candidatus Termititenacales</taxon>
        <taxon>Candidatus Termititenacaceae</taxon>
        <taxon>Candidatus Termititenax</taxon>
    </lineage>
</organism>
<dbReference type="PANTHER" id="PTHR30105:SF2">
    <property type="entry name" value="DIVERGENT POLYSACCHARIDE DEACETYLASE SUPERFAMILY"/>
    <property type="match status" value="1"/>
</dbReference>
<evidence type="ECO:0000313" key="1">
    <source>
        <dbReference type="EMBL" id="GBR73562.1"/>
    </source>
</evidence>
<dbReference type="InterPro" id="IPR006837">
    <property type="entry name" value="Divergent_DAC"/>
</dbReference>
<gene>
    <name evidence="1" type="ORF">NO1_0914</name>
</gene>